<reference evidence="1" key="1">
    <citation type="submission" date="2024-09" db="EMBL/GenBank/DDBJ databases">
        <authorList>
            <person name="Liu J."/>
        </authorList>
    </citation>
    <scope>NUCLEOTIDE SEQUENCE</scope>
    <source>
        <strain evidence="1">NBU2967</strain>
    </source>
</reference>
<evidence type="ECO:0000313" key="1">
    <source>
        <dbReference type="EMBL" id="MFH6604311.1"/>
    </source>
</evidence>
<dbReference type="EMBL" id="JBHFPV010000002">
    <property type="protein sequence ID" value="MFH6604311.1"/>
    <property type="molecule type" value="Genomic_DNA"/>
</dbReference>
<dbReference type="Proteomes" id="UP001595191">
    <property type="component" value="Unassembled WGS sequence"/>
</dbReference>
<organism evidence="1 2">
    <name type="scientific">Meishania litoralis</name>
    <dbReference type="NCBI Taxonomy" id="3434685"/>
    <lineage>
        <taxon>Bacteria</taxon>
        <taxon>Pseudomonadati</taxon>
        <taxon>Bacteroidota</taxon>
        <taxon>Flavobacteriia</taxon>
        <taxon>Flavobacteriales</taxon>
        <taxon>Flavobacteriaceae</taxon>
        <taxon>Meishania</taxon>
    </lineage>
</organism>
<gene>
    <name evidence="1" type="ORF">ACEZ3G_12535</name>
</gene>
<name>A0ACC7LKP1_9FLAO</name>
<evidence type="ECO:0000313" key="2">
    <source>
        <dbReference type="Proteomes" id="UP001595191"/>
    </source>
</evidence>
<comment type="caution">
    <text evidence="1">The sequence shown here is derived from an EMBL/GenBank/DDBJ whole genome shotgun (WGS) entry which is preliminary data.</text>
</comment>
<protein>
    <submittedName>
        <fullName evidence="1">2TM domain-containing protein</fullName>
    </submittedName>
</protein>
<keyword evidence="2" id="KW-1185">Reference proteome</keyword>
<sequence>MKNKGVSKLEDEQKVVAEIDSYDENISKAERRARAIKKVKELKGFYIHLTIYLTINTVLLMIKIVGNSYYGEGFMGPLWHFSTFGSWLFWGIGLGFHASKVFGFFPFFRTEWERRQIQKYIEQEKKEAEKFR</sequence>
<proteinExistence type="predicted"/>
<accession>A0ACC7LKP1</accession>